<dbReference type="STRING" id="1121428.DESHY_160178"/>
<evidence type="ECO:0000313" key="6">
    <source>
        <dbReference type="Proteomes" id="UP000009315"/>
    </source>
</evidence>
<dbReference type="InterPro" id="IPR035919">
    <property type="entry name" value="EAL_sf"/>
</dbReference>
<dbReference type="InterPro" id="IPR000160">
    <property type="entry name" value="GGDEF_dom"/>
</dbReference>
<dbReference type="eggNOG" id="COG2200">
    <property type="taxonomic scope" value="Bacteria"/>
</dbReference>
<dbReference type="CDD" id="cd04598">
    <property type="entry name" value="CBS_pair_GGDEF_EAL"/>
    <property type="match status" value="1"/>
</dbReference>
<evidence type="ECO:0000313" key="5">
    <source>
        <dbReference type="EMBL" id="CCO08054.1"/>
    </source>
</evidence>
<sequence length="510" mass="57499">MTRQTAAKSFFLNIHPHTINDPQFVKGETMRILKESHLSSHNLVFEITERQGIHDFHRFNKTLAHYRNQGYKVAVDDAGAGFSSLQAIAEVRPEYIKIDHSLVKDIDTNRVKQALLETFVTFAQKIGCSIIAEGIETEAELMTLRSLGVHYGQGYYLARPAYPLPAVQTEALNCILALASRNPTGIWQKAFPIGEISQPAVQVTSNTPVRRLKEMMDSHDLLNGVVVLEGSRPVGLVMRHHLDRYLGTQYGVALYFERPVAMIMDSDPLTVDSSLPIEQVSQLAMNRDRLKLYDFIVVTKDNQLQGVVSVQTLLDTMTKIRMEVARGANPLTGLPGNLTVEREISNRLTEKSPFVCIYLDLDNFKSYNDRYGFENGDRLLLMAARLLTAVVRKYGGANDFVGHIGGDDFIVLTYKDKAEAVCRRYIRYFDRLVKNFYSPEDKNRGGFYGLNRQGQAVWFPLVSVSLAVVDCAGHCSSEQLAETTAQLKQYAKNKSGSVYVWDRRQHRPPL</sequence>
<dbReference type="InterPro" id="IPR000644">
    <property type="entry name" value="CBS_dom"/>
</dbReference>
<dbReference type="SUPFAM" id="SSF141868">
    <property type="entry name" value="EAL domain-like"/>
    <property type="match status" value="1"/>
</dbReference>
<dbReference type="PROSITE" id="PS51371">
    <property type="entry name" value="CBS"/>
    <property type="match status" value="1"/>
</dbReference>
<dbReference type="Pfam" id="PF00990">
    <property type="entry name" value="GGDEF"/>
    <property type="match status" value="1"/>
</dbReference>
<dbReference type="InterPro" id="IPR001633">
    <property type="entry name" value="EAL_dom"/>
</dbReference>
<dbReference type="CDD" id="cd01948">
    <property type="entry name" value="EAL"/>
    <property type="match status" value="1"/>
</dbReference>
<dbReference type="Proteomes" id="UP000009315">
    <property type="component" value="Unassembled WGS sequence"/>
</dbReference>
<dbReference type="PANTHER" id="PTHR33121:SF76">
    <property type="entry name" value="SIGNALING PROTEIN"/>
    <property type="match status" value="1"/>
</dbReference>
<evidence type="ECO:0000259" key="4">
    <source>
        <dbReference type="PROSITE" id="PS51371"/>
    </source>
</evidence>
<feature type="domain" description="GGDEF" evidence="3">
    <location>
        <begin position="352"/>
        <end position="503"/>
    </location>
</feature>
<proteinExistence type="predicted"/>
<dbReference type="eggNOG" id="COG2199">
    <property type="taxonomic scope" value="Bacteria"/>
</dbReference>
<dbReference type="InterPro" id="IPR050706">
    <property type="entry name" value="Cyclic-di-GMP_PDE-like"/>
</dbReference>
<dbReference type="SMART" id="SM00267">
    <property type="entry name" value="GGDEF"/>
    <property type="match status" value="1"/>
</dbReference>
<feature type="domain" description="EAL" evidence="2">
    <location>
        <begin position="1"/>
        <end position="174"/>
    </location>
</feature>
<dbReference type="AlphaFoldDB" id="K8DYT0"/>
<organism evidence="5 6">
    <name type="scientific">Desulforamulus hydrothermalis Lam5 = DSM 18033</name>
    <dbReference type="NCBI Taxonomy" id="1121428"/>
    <lineage>
        <taxon>Bacteria</taxon>
        <taxon>Bacillati</taxon>
        <taxon>Bacillota</taxon>
        <taxon>Clostridia</taxon>
        <taxon>Eubacteriales</taxon>
        <taxon>Peptococcaceae</taxon>
        <taxon>Desulforamulus</taxon>
    </lineage>
</organism>
<name>K8DYT0_9FIRM</name>
<dbReference type="PROSITE" id="PS50883">
    <property type="entry name" value="EAL"/>
    <property type="match status" value="1"/>
</dbReference>
<dbReference type="Pfam" id="PF00563">
    <property type="entry name" value="EAL"/>
    <property type="match status" value="1"/>
</dbReference>
<keyword evidence="1" id="KW-0129">CBS domain</keyword>
<reference evidence="5 6" key="1">
    <citation type="journal article" date="2013" name="Genome Announc.">
        <title>Genome Sequence of the Sulfate-Reducing Bacterium Desulfotomaculum hydrothermale Lam5(T).</title>
        <authorList>
            <person name="Amin O."/>
            <person name="Fardeau M.L."/>
            <person name="Valette O."/>
            <person name="Hirschler-Rea A."/>
            <person name="Barbe V."/>
            <person name="Medigue C."/>
            <person name="Vacherie B."/>
            <person name="Ollivier B."/>
            <person name="Bertin P.N."/>
            <person name="Dolla A."/>
        </authorList>
    </citation>
    <scope>NUCLEOTIDE SEQUENCE [LARGE SCALE GENOMIC DNA]</scope>
    <source>
        <strain evidence="6">Lam5 / DSM 18033</strain>
    </source>
</reference>
<comment type="caution">
    <text evidence="5">The sequence shown here is derived from an EMBL/GenBank/DDBJ whole genome shotgun (WGS) entry which is preliminary data.</text>
</comment>
<dbReference type="SUPFAM" id="SSF54631">
    <property type="entry name" value="CBS-domain pair"/>
    <property type="match status" value="1"/>
</dbReference>
<dbReference type="SMART" id="SM00052">
    <property type="entry name" value="EAL"/>
    <property type="match status" value="1"/>
</dbReference>
<keyword evidence="6" id="KW-1185">Reference proteome</keyword>
<dbReference type="Gene3D" id="3.30.70.270">
    <property type="match status" value="1"/>
</dbReference>
<dbReference type="SUPFAM" id="SSF55073">
    <property type="entry name" value="Nucleotide cyclase"/>
    <property type="match status" value="1"/>
</dbReference>
<dbReference type="Gene3D" id="3.10.580.10">
    <property type="entry name" value="CBS-domain"/>
    <property type="match status" value="1"/>
</dbReference>
<dbReference type="RefSeq" id="WP_008411251.1">
    <property type="nucleotide sequence ID" value="NZ_CAOS01000008.1"/>
</dbReference>
<protein>
    <submittedName>
        <fullName evidence="5">Diguanylate cyclase</fullName>
    </submittedName>
</protein>
<feature type="domain" description="CBS" evidence="4">
    <location>
        <begin position="264"/>
        <end position="324"/>
    </location>
</feature>
<evidence type="ECO:0000256" key="1">
    <source>
        <dbReference type="PROSITE-ProRule" id="PRU00703"/>
    </source>
</evidence>
<dbReference type="EMBL" id="CAOS01000008">
    <property type="protein sequence ID" value="CCO08054.1"/>
    <property type="molecule type" value="Genomic_DNA"/>
</dbReference>
<evidence type="ECO:0000259" key="2">
    <source>
        <dbReference type="PROSITE" id="PS50883"/>
    </source>
</evidence>
<dbReference type="GO" id="GO:0071111">
    <property type="term" value="F:cyclic-guanylate-specific phosphodiesterase activity"/>
    <property type="evidence" value="ECO:0007669"/>
    <property type="project" value="InterPro"/>
</dbReference>
<evidence type="ECO:0000259" key="3">
    <source>
        <dbReference type="PROSITE" id="PS50887"/>
    </source>
</evidence>
<gene>
    <name evidence="5" type="ORF">DESHY_160178</name>
</gene>
<dbReference type="Pfam" id="PF00571">
    <property type="entry name" value="CBS"/>
    <property type="match status" value="2"/>
</dbReference>
<dbReference type="InterPro" id="IPR029787">
    <property type="entry name" value="Nucleotide_cyclase"/>
</dbReference>
<dbReference type="InterPro" id="IPR043128">
    <property type="entry name" value="Rev_trsase/Diguanyl_cyclase"/>
</dbReference>
<dbReference type="PANTHER" id="PTHR33121">
    <property type="entry name" value="CYCLIC DI-GMP PHOSPHODIESTERASE PDEF"/>
    <property type="match status" value="1"/>
</dbReference>
<dbReference type="NCBIfam" id="TIGR00254">
    <property type="entry name" value="GGDEF"/>
    <property type="match status" value="1"/>
</dbReference>
<dbReference type="InterPro" id="IPR046342">
    <property type="entry name" value="CBS_dom_sf"/>
</dbReference>
<dbReference type="Gene3D" id="3.20.20.450">
    <property type="entry name" value="EAL domain"/>
    <property type="match status" value="1"/>
</dbReference>
<dbReference type="PROSITE" id="PS50887">
    <property type="entry name" value="GGDEF"/>
    <property type="match status" value="1"/>
</dbReference>
<accession>K8DYT0</accession>